<dbReference type="GO" id="GO:0004497">
    <property type="term" value="F:monooxygenase activity"/>
    <property type="evidence" value="ECO:0007669"/>
    <property type="project" value="UniProtKB-KW"/>
</dbReference>
<evidence type="ECO:0000256" key="5">
    <source>
        <dbReference type="ARBA" id="ARBA00022857"/>
    </source>
</evidence>
<gene>
    <name evidence="7" type="ORF">GCM10011515_20260</name>
</gene>
<keyword evidence="6" id="KW-0560">Oxidoreductase</keyword>
<name>A0ABQ1S9A2_9SPHN</name>
<keyword evidence="4" id="KW-0274">FAD</keyword>
<dbReference type="EMBL" id="BMKL01000001">
    <property type="protein sequence ID" value="GGE00396.1"/>
    <property type="molecule type" value="Genomic_DNA"/>
</dbReference>
<evidence type="ECO:0000256" key="3">
    <source>
        <dbReference type="ARBA" id="ARBA00022630"/>
    </source>
</evidence>
<accession>A0ABQ1S9A2</accession>
<comment type="caution">
    <text evidence="7">The sequence shown here is derived from an EMBL/GenBank/DDBJ whole genome shotgun (WGS) entry which is preliminary data.</text>
</comment>
<dbReference type="Gene3D" id="3.50.50.60">
    <property type="entry name" value="FAD/NAD(P)-binding domain"/>
    <property type="match status" value="2"/>
</dbReference>
<dbReference type="SUPFAM" id="SSF51905">
    <property type="entry name" value="FAD/NAD(P)-binding domain"/>
    <property type="match status" value="1"/>
</dbReference>
<reference evidence="8" key="1">
    <citation type="journal article" date="2019" name="Int. J. Syst. Evol. Microbiol.">
        <title>The Global Catalogue of Microorganisms (GCM) 10K type strain sequencing project: providing services to taxonomists for standard genome sequencing and annotation.</title>
        <authorList>
            <consortium name="The Broad Institute Genomics Platform"/>
            <consortium name="The Broad Institute Genome Sequencing Center for Infectious Disease"/>
            <person name="Wu L."/>
            <person name="Ma J."/>
        </authorList>
    </citation>
    <scope>NUCLEOTIDE SEQUENCE [LARGE SCALE GENOMIC DNA]</scope>
    <source>
        <strain evidence="8">CGMCC 1.15959</strain>
    </source>
</reference>
<evidence type="ECO:0000256" key="4">
    <source>
        <dbReference type="ARBA" id="ARBA00022827"/>
    </source>
</evidence>
<evidence type="ECO:0000256" key="6">
    <source>
        <dbReference type="ARBA" id="ARBA00023002"/>
    </source>
</evidence>
<dbReference type="PANTHER" id="PTHR43098:SF2">
    <property type="entry name" value="FAD-BINDING MONOOXYGENASE AUSB-RELATED"/>
    <property type="match status" value="1"/>
</dbReference>
<keyword evidence="5" id="KW-0521">NADP</keyword>
<evidence type="ECO:0000256" key="2">
    <source>
        <dbReference type="ARBA" id="ARBA00010139"/>
    </source>
</evidence>
<dbReference type="Proteomes" id="UP000619041">
    <property type="component" value="Unassembled WGS sequence"/>
</dbReference>
<dbReference type="Pfam" id="PF13738">
    <property type="entry name" value="Pyr_redox_3"/>
    <property type="match status" value="1"/>
</dbReference>
<dbReference type="InterPro" id="IPR050775">
    <property type="entry name" value="FAD-binding_Monooxygenases"/>
</dbReference>
<evidence type="ECO:0000313" key="8">
    <source>
        <dbReference type="Proteomes" id="UP000619041"/>
    </source>
</evidence>
<sequence length="601" mass="66204">MNMPAGALTIDKEALKRKYAEERDKRIRPEGSAQYIRLETEFADLATDPYTPLVPRDPVTDHVTFAFIGGGFAGLVVGARLKQAGIDDVRIVEKGGDFGGTWYWNRYPGAQCDTASMIYMPLLEETGHRPSEKYAHAPEIRDHCSRIGETFGLYGKALFHTEVTGLEWDEDRKVWVVRTNRGDAFTAKYVGMGTGPLHVAKLPGLAGIEKFKGKSFHTSRWDYAYTGGNPEGAPMTGLADKRVAIIGTGATAVQCVPHLARDAKELLVFQRTPSSVDRRDNGPIDPDWFAQVAGEGWQRKWQDNFAANLGAGFPNEDLVNDGWTDLAKRMRANLREVPPSEWTPQTMMAAFEDADFEKMEQIRRRAEELVDDPETAEHLKAWYRQLCKRPCFHDEYLQAFNQPGTRLIDTGGKGVERITENGVVANGVEYEADCIVYASGFEVSTDYVARAGFDAVGREGQTLSGYWGKGMRTLHGLHIRGFPNLFMVQPAQAANFIANVPHNIVDHADTIAAVVGEAERRHAATVEPTAEAEQAWLDLLATAPARAIGGTECTPGYYNNEGAGWGDEAPLFVGHPGGALGYFAHIDAWRRSGAFEGLAFG</sequence>
<keyword evidence="3" id="KW-0285">Flavoprotein</keyword>
<comment type="similarity">
    <text evidence="2">Belongs to the FAD-binding monooxygenase family.</text>
</comment>
<dbReference type="RefSeq" id="WP_229658539.1">
    <property type="nucleotide sequence ID" value="NZ_BMKL01000001.1"/>
</dbReference>
<dbReference type="InterPro" id="IPR036188">
    <property type="entry name" value="FAD/NAD-bd_sf"/>
</dbReference>
<organism evidence="7 8">
    <name type="scientific">Tsuneonella deserti</name>
    <dbReference type="NCBI Taxonomy" id="2035528"/>
    <lineage>
        <taxon>Bacteria</taxon>
        <taxon>Pseudomonadati</taxon>
        <taxon>Pseudomonadota</taxon>
        <taxon>Alphaproteobacteria</taxon>
        <taxon>Sphingomonadales</taxon>
        <taxon>Erythrobacteraceae</taxon>
        <taxon>Tsuneonella</taxon>
    </lineage>
</organism>
<keyword evidence="7" id="KW-0503">Monooxygenase</keyword>
<dbReference type="PANTHER" id="PTHR43098">
    <property type="entry name" value="L-ORNITHINE N(5)-MONOOXYGENASE-RELATED"/>
    <property type="match status" value="1"/>
</dbReference>
<comment type="cofactor">
    <cofactor evidence="1">
        <name>FAD</name>
        <dbReference type="ChEBI" id="CHEBI:57692"/>
    </cofactor>
</comment>
<keyword evidence="8" id="KW-1185">Reference proteome</keyword>
<proteinExistence type="inferred from homology"/>
<protein>
    <submittedName>
        <fullName evidence="7">Monooxygenase</fullName>
    </submittedName>
</protein>
<evidence type="ECO:0000313" key="7">
    <source>
        <dbReference type="EMBL" id="GGE00396.1"/>
    </source>
</evidence>
<evidence type="ECO:0000256" key="1">
    <source>
        <dbReference type="ARBA" id="ARBA00001974"/>
    </source>
</evidence>